<dbReference type="Gene3D" id="1.10.10.10">
    <property type="entry name" value="Winged helix-like DNA-binding domain superfamily/Winged helix DNA-binding domain"/>
    <property type="match status" value="1"/>
</dbReference>
<evidence type="ECO:0000259" key="4">
    <source>
        <dbReference type="PROSITE" id="PS50995"/>
    </source>
</evidence>
<dbReference type="InterPro" id="IPR036390">
    <property type="entry name" value="WH_DNA-bd_sf"/>
</dbReference>
<name>A0ABV6G0Q5_9GAMM</name>
<keyword evidence="3" id="KW-0804">Transcription</keyword>
<keyword evidence="2" id="KW-0238">DNA-binding</keyword>
<evidence type="ECO:0000256" key="1">
    <source>
        <dbReference type="ARBA" id="ARBA00023015"/>
    </source>
</evidence>
<dbReference type="SUPFAM" id="SSF46785">
    <property type="entry name" value="Winged helix' DNA-binding domain"/>
    <property type="match status" value="1"/>
</dbReference>
<dbReference type="PROSITE" id="PS50995">
    <property type="entry name" value="HTH_MARR_2"/>
    <property type="match status" value="1"/>
</dbReference>
<reference evidence="5 6" key="1">
    <citation type="submission" date="2024-09" db="EMBL/GenBank/DDBJ databases">
        <authorList>
            <person name="Sun Q."/>
            <person name="Mori K."/>
        </authorList>
    </citation>
    <scope>NUCLEOTIDE SEQUENCE [LARGE SCALE GENOMIC DNA]</scope>
    <source>
        <strain evidence="5 6">CCM 7415</strain>
    </source>
</reference>
<dbReference type="SMART" id="SM00347">
    <property type="entry name" value="HTH_MARR"/>
    <property type="match status" value="1"/>
</dbReference>
<evidence type="ECO:0000313" key="6">
    <source>
        <dbReference type="Proteomes" id="UP001589814"/>
    </source>
</evidence>
<comment type="caution">
    <text evidence="5">The sequence shown here is derived from an EMBL/GenBank/DDBJ whole genome shotgun (WGS) entry which is preliminary data.</text>
</comment>
<evidence type="ECO:0000256" key="2">
    <source>
        <dbReference type="ARBA" id="ARBA00023125"/>
    </source>
</evidence>
<protein>
    <submittedName>
        <fullName evidence="5">MarR family winged helix-turn-helix transcriptional regulator</fullName>
    </submittedName>
</protein>
<keyword evidence="6" id="KW-1185">Reference proteome</keyword>
<proteinExistence type="predicted"/>
<evidence type="ECO:0000256" key="3">
    <source>
        <dbReference type="ARBA" id="ARBA00023163"/>
    </source>
</evidence>
<dbReference type="Pfam" id="PF01047">
    <property type="entry name" value="MarR"/>
    <property type="match status" value="1"/>
</dbReference>
<feature type="domain" description="HTH marR-type" evidence="4">
    <location>
        <begin position="21"/>
        <end position="153"/>
    </location>
</feature>
<dbReference type="InterPro" id="IPR036388">
    <property type="entry name" value="WH-like_DNA-bd_sf"/>
</dbReference>
<keyword evidence="1" id="KW-0805">Transcription regulation</keyword>
<sequence length="159" mass="18187">MVEKEGLSSSFFPLADEFRSRDFPFYWVARLNAKYSADIDALLKPHGLSSSKWRILMILHEQGRSSMSDISIHAVAKLSTTTKIVYRMQQLGLLKTEQSPQDGRVTEVELTEDGEEKLIIAREVTGRLVEKAFNDFSAQDIVYINQCLSKIFRNLNTIR</sequence>
<dbReference type="PANTHER" id="PTHR42756:SF1">
    <property type="entry name" value="TRANSCRIPTIONAL REPRESSOR OF EMRAB OPERON"/>
    <property type="match status" value="1"/>
</dbReference>
<gene>
    <name evidence="5" type="ORF">ACFFHW_04310</name>
</gene>
<dbReference type="InterPro" id="IPR000835">
    <property type="entry name" value="HTH_MarR-typ"/>
</dbReference>
<dbReference type="RefSeq" id="WP_019950087.1">
    <property type="nucleotide sequence ID" value="NZ_JBHLVX010000013.1"/>
</dbReference>
<dbReference type="EMBL" id="JBHLVX010000013">
    <property type="protein sequence ID" value="MFC0267232.1"/>
    <property type="molecule type" value="Genomic_DNA"/>
</dbReference>
<organism evidence="5 6">
    <name type="scientific">Kushneria aurantia</name>
    <dbReference type="NCBI Taxonomy" id="504092"/>
    <lineage>
        <taxon>Bacteria</taxon>
        <taxon>Pseudomonadati</taxon>
        <taxon>Pseudomonadota</taxon>
        <taxon>Gammaproteobacteria</taxon>
        <taxon>Oceanospirillales</taxon>
        <taxon>Halomonadaceae</taxon>
        <taxon>Kushneria</taxon>
    </lineage>
</organism>
<dbReference type="Proteomes" id="UP001589814">
    <property type="component" value="Unassembled WGS sequence"/>
</dbReference>
<accession>A0ABV6G0Q5</accession>
<dbReference type="PANTHER" id="PTHR42756">
    <property type="entry name" value="TRANSCRIPTIONAL REGULATOR, MARR"/>
    <property type="match status" value="1"/>
</dbReference>
<evidence type="ECO:0000313" key="5">
    <source>
        <dbReference type="EMBL" id="MFC0267232.1"/>
    </source>
</evidence>